<proteinExistence type="predicted"/>
<accession>A0A371B1H3</accession>
<gene>
    <name evidence="1" type="ORF">DXH95_14140</name>
</gene>
<name>A0A371B1H3_9SPHN</name>
<reference evidence="2" key="1">
    <citation type="submission" date="2018-08" db="EMBL/GenBank/DDBJ databases">
        <authorList>
            <person name="Kim S.-J."/>
            <person name="Jung G.-Y."/>
        </authorList>
    </citation>
    <scope>NUCLEOTIDE SEQUENCE [LARGE SCALE GENOMIC DNA]</scope>
    <source>
        <strain evidence="2">GY_G</strain>
    </source>
</reference>
<evidence type="ECO:0000313" key="1">
    <source>
        <dbReference type="EMBL" id="RDV01435.1"/>
    </source>
</evidence>
<evidence type="ECO:0000313" key="2">
    <source>
        <dbReference type="Proteomes" id="UP000263833"/>
    </source>
</evidence>
<comment type="caution">
    <text evidence="1">The sequence shown here is derived from an EMBL/GenBank/DDBJ whole genome shotgun (WGS) entry which is preliminary data.</text>
</comment>
<dbReference type="EMBL" id="QRGP01000003">
    <property type="protein sequence ID" value="RDV01435.1"/>
    <property type="molecule type" value="Genomic_DNA"/>
</dbReference>
<dbReference type="AlphaFoldDB" id="A0A371B1H3"/>
<dbReference type="Proteomes" id="UP000263833">
    <property type="component" value="Unassembled WGS sequence"/>
</dbReference>
<organism evidence="1 2">
    <name type="scientific">Sphingorhabdus pulchriflava</name>
    <dbReference type="NCBI Taxonomy" id="2292257"/>
    <lineage>
        <taxon>Bacteria</taxon>
        <taxon>Pseudomonadati</taxon>
        <taxon>Pseudomonadota</taxon>
        <taxon>Alphaproteobacteria</taxon>
        <taxon>Sphingomonadales</taxon>
        <taxon>Sphingomonadaceae</taxon>
        <taxon>Sphingorhabdus</taxon>
    </lineage>
</organism>
<keyword evidence="2" id="KW-1185">Reference proteome</keyword>
<sequence length="64" mass="7197">MWKTLWKLGRDDGVCARNKTGAIQSLICNYPFAVLRSGFRCSGDLFSLLLRDEFPVLCAGKMLL</sequence>
<protein>
    <submittedName>
        <fullName evidence="1">Uncharacterized protein</fullName>
    </submittedName>
</protein>